<keyword evidence="3" id="KW-0808">Transferase</keyword>
<keyword evidence="10" id="KW-0472">Membrane</keyword>
<dbReference type="InterPro" id="IPR000719">
    <property type="entry name" value="Prot_kinase_dom"/>
</dbReference>
<dbReference type="SUPFAM" id="SSF56112">
    <property type="entry name" value="Protein kinase-like (PK-like)"/>
    <property type="match status" value="1"/>
</dbReference>
<evidence type="ECO:0000259" key="11">
    <source>
        <dbReference type="PROSITE" id="PS50011"/>
    </source>
</evidence>
<evidence type="ECO:0000256" key="8">
    <source>
        <dbReference type="ARBA" id="ARBA00048679"/>
    </source>
</evidence>
<dbReference type="Pfam" id="PF18933">
    <property type="entry name" value="PsbP_2"/>
    <property type="match status" value="1"/>
</dbReference>
<dbReference type="PANTHER" id="PTHR24363:SF0">
    <property type="entry name" value="SERINE_THREONINE KINASE LIKE DOMAIN CONTAINING 1"/>
    <property type="match status" value="1"/>
</dbReference>
<organism evidence="12 13">
    <name type="scientific">Aetokthonos hydrillicola Thurmond2011</name>
    <dbReference type="NCBI Taxonomy" id="2712845"/>
    <lineage>
        <taxon>Bacteria</taxon>
        <taxon>Bacillati</taxon>
        <taxon>Cyanobacteriota</taxon>
        <taxon>Cyanophyceae</taxon>
        <taxon>Nostocales</taxon>
        <taxon>Hapalosiphonaceae</taxon>
        <taxon>Aetokthonos</taxon>
    </lineage>
</organism>
<dbReference type="InterPro" id="IPR011009">
    <property type="entry name" value="Kinase-like_dom_sf"/>
</dbReference>
<evidence type="ECO:0000256" key="4">
    <source>
        <dbReference type="ARBA" id="ARBA00022741"/>
    </source>
</evidence>
<dbReference type="Proteomes" id="UP000667802">
    <property type="component" value="Unassembled WGS sequence"/>
</dbReference>
<gene>
    <name evidence="12" type="ORF">G7B40_013900</name>
</gene>
<dbReference type="CDD" id="cd14014">
    <property type="entry name" value="STKc_PknB_like"/>
    <property type="match status" value="1"/>
</dbReference>
<evidence type="ECO:0000256" key="7">
    <source>
        <dbReference type="ARBA" id="ARBA00047899"/>
    </source>
</evidence>
<feature type="domain" description="Protein kinase" evidence="11">
    <location>
        <begin position="10"/>
        <end position="291"/>
    </location>
</feature>
<keyword evidence="4 9" id="KW-0547">Nucleotide-binding</keyword>
<reference evidence="13" key="1">
    <citation type="journal article" date="2021" name="Science">
        <title>Hunting the eagle killer: A cyanobacterial neurotoxin causes vacuolar myelinopathy.</title>
        <authorList>
            <person name="Breinlinger S."/>
            <person name="Phillips T.J."/>
            <person name="Haram B.N."/>
            <person name="Mares J."/>
            <person name="Martinez Yerena J.A."/>
            <person name="Hrouzek P."/>
            <person name="Sobotka R."/>
            <person name="Henderson W.M."/>
            <person name="Schmieder P."/>
            <person name="Williams S.M."/>
            <person name="Lauderdale J.D."/>
            <person name="Wilde H.D."/>
            <person name="Gerrin W."/>
            <person name="Kust A."/>
            <person name="Washington J.W."/>
            <person name="Wagner C."/>
            <person name="Geier B."/>
            <person name="Liebeke M."/>
            <person name="Enke H."/>
            <person name="Niedermeyer T.H.J."/>
            <person name="Wilde S.B."/>
        </authorList>
    </citation>
    <scope>NUCLEOTIDE SEQUENCE [LARGE SCALE GENOMIC DNA]</scope>
    <source>
        <strain evidence="13">Thurmond2011</strain>
    </source>
</reference>
<dbReference type="PROSITE" id="PS50011">
    <property type="entry name" value="PROTEIN_KINASE_DOM"/>
    <property type="match status" value="1"/>
</dbReference>
<dbReference type="AlphaFoldDB" id="A0AAP5M9E3"/>
<keyword evidence="5 12" id="KW-0418">Kinase</keyword>
<sequence>MIGRILDGRYQILEKLGEGGFGLTFLAVDIKRPGNPRCVVKLFKPKSNDPRTLKVGEKLFKREAETLERLGNHDQIPRLLAHFQENQEFYLVQEYIEGYDLSRELVPGTQLSEVYVTKLLQDTLDVLVFVHQQNIIHRDLKPSNIRRRESDKKILLIDFGAVKEITTQVVNAQGQTAIVTQIGTPGYMPVEQAIGQPTLSSDIYALGVIAIQALTGINPSPRIGGGLPTDPQTKEIVWRDRTQVSPKLANIIDKMVRRENDQRYQSAEEALQAIKGLSVKPPTSRSWKVWLGVGVVVAIAPLILWILYQIVNPKPKLLLYNNPSKGITIKYPENWKPQEGGDSYEYEITFISTNHNPVNTCYLEIHINITQEKRSLDESKNIAIQNIKKIKSNSQPTEDSQPSTTLSNFRAYKLIYTRQEEQCKYKVMEIGTVRDGKAYYITYIAEVTEYSKYLSLAEDMINSFEIREKSNIPPTLDK</sequence>
<evidence type="ECO:0000256" key="6">
    <source>
        <dbReference type="ARBA" id="ARBA00022840"/>
    </source>
</evidence>
<evidence type="ECO:0000256" key="5">
    <source>
        <dbReference type="ARBA" id="ARBA00022777"/>
    </source>
</evidence>
<keyword evidence="10" id="KW-1133">Transmembrane helix</keyword>
<keyword evidence="13" id="KW-1185">Reference proteome</keyword>
<feature type="transmembrane region" description="Helical" evidence="10">
    <location>
        <begin position="287"/>
        <end position="308"/>
    </location>
</feature>
<name>A0AAP5M9E3_9CYAN</name>
<dbReference type="GO" id="GO:0004674">
    <property type="term" value="F:protein serine/threonine kinase activity"/>
    <property type="evidence" value="ECO:0007669"/>
    <property type="project" value="UniProtKB-KW"/>
</dbReference>
<dbReference type="GO" id="GO:0005524">
    <property type="term" value="F:ATP binding"/>
    <property type="evidence" value="ECO:0007669"/>
    <property type="project" value="UniProtKB-UniRule"/>
</dbReference>
<dbReference type="Pfam" id="PF00069">
    <property type="entry name" value="Pkinase"/>
    <property type="match status" value="1"/>
</dbReference>
<dbReference type="EC" id="2.7.11.1" evidence="1"/>
<dbReference type="InterPro" id="IPR017441">
    <property type="entry name" value="Protein_kinase_ATP_BS"/>
</dbReference>
<dbReference type="PROSITE" id="PS00107">
    <property type="entry name" value="PROTEIN_KINASE_ATP"/>
    <property type="match status" value="1"/>
</dbReference>
<dbReference type="RefSeq" id="WP_208342252.1">
    <property type="nucleotide sequence ID" value="NZ_CAWQFN010000127.1"/>
</dbReference>
<evidence type="ECO:0000256" key="2">
    <source>
        <dbReference type="ARBA" id="ARBA00022527"/>
    </source>
</evidence>
<proteinExistence type="predicted"/>
<keyword evidence="2" id="KW-0723">Serine/threonine-protein kinase</keyword>
<feature type="binding site" evidence="9">
    <location>
        <position position="41"/>
    </location>
    <ligand>
        <name>ATP</name>
        <dbReference type="ChEBI" id="CHEBI:30616"/>
    </ligand>
</feature>
<keyword evidence="10" id="KW-0812">Transmembrane</keyword>
<comment type="caution">
    <text evidence="12">The sequence shown here is derived from an EMBL/GenBank/DDBJ whole genome shotgun (WGS) entry which is preliminary data.</text>
</comment>
<comment type="catalytic activity">
    <reaction evidence="7">
        <text>L-threonyl-[protein] + ATP = O-phospho-L-threonyl-[protein] + ADP + H(+)</text>
        <dbReference type="Rhea" id="RHEA:46608"/>
        <dbReference type="Rhea" id="RHEA-COMP:11060"/>
        <dbReference type="Rhea" id="RHEA-COMP:11605"/>
        <dbReference type="ChEBI" id="CHEBI:15378"/>
        <dbReference type="ChEBI" id="CHEBI:30013"/>
        <dbReference type="ChEBI" id="CHEBI:30616"/>
        <dbReference type="ChEBI" id="CHEBI:61977"/>
        <dbReference type="ChEBI" id="CHEBI:456216"/>
        <dbReference type="EC" id="2.7.11.1"/>
    </reaction>
</comment>
<protein>
    <recommendedName>
        <fullName evidence="1">non-specific serine/threonine protein kinase</fullName>
        <ecNumber evidence="1">2.7.11.1</ecNumber>
    </recommendedName>
</protein>
<keyword evidence="6 9" id="KW-0067">ATP-binding</keyword>
<dbReference type="SMART" id="SM00220">
    <property type="entry name" value="S_TKc"/>
    <property type="match status" value="1"/>
</dbReference>
<evidence type="ECO:0000256" key="1">
    <source>
        <dbReference type="ARBA" id="ARBA00012513"/>
    </source>
</evidence>
<dbReference type="Gene3D" id="3.40.1000.10">
    <property type="entry name" value="Mog1/PsbP, alpha/beta/alpha sandwich"/>
    <property type="match status" value="1"/>
</dbReference>
<evidence type="ECO:0000313" key="12">
    <source>
        <dbReference type="EMBL" id="MDR9895652.1"/>
    </source>
</evidence>
<evidence type="ECO:0000256" key="3">
    <source>
        <dbReference type="ARBA" id="ARBA00022679"/>
    </source>
</evidence>
<dbReference type="Gene3D" id="3.30.200.20">
    <property type="entry name" value="Phosphorylase Kinase, domain 1"/>
    <property type="match status" value="1"/>
</dbReference>
<evidence type="ECO:0000256" key="10">
    <source>
        <dbReference type="SAM" id="Phobius"/>
    </source>
</evidence>
<evidence type="ECO:0000256" key="9">
    <source>
        <dbReference type="PROSITE-ProRule" id="PRU10141"/>
    </source>
</evidence>
<dbReference type="Gene3D" id="1.10.510.10">
    <property type="entry name" value="Transferase(Phosphotransferase) domain 1"/>
    <property type="match status" value="1"/>
</dbReference>
<dbReference type="EMBL" id="JAALHA020000005">
    <property type="protein sequence ID" value="MDR9895652.1"/>
    <property type="molecule type" value="Genomic_DNA"/>
</dbReference>
<comment type="catalytic activity">
    <reaction evidence="8">
        <text>L-seryl-[protein] + ATP = O-phospho-L-seryl-[protein] + ADP + H(+)</text>
        <dbReference type="Rhea" id="RHEA:17989"/>
        <dbReference type="Rhea" id="RHEA-COMP:9863"/>
        <dbReference type="Rhea" id="RHEA-COMP:11604"/>
        <dbReference type="ChEBI" id="CHEBI:15378"/>
        <dbReference type="ChEBI" id="CHEBI:29999"/>
        <dbReference type="ChEBI" id="CHEBI:30616"/>
        <dbReference type="ChEBI" id="CHEBI:83421"/>
        <dbReference type="ChEBI" id="CHEBI:456216"/>
        <dbReference type="EC" id="2.7.11.1"/>
    </reaction>
</comment>
<dbReference type="PANTHER" id="PTHR24363">
    <property type="entry name" value="SERINE/THREONINE PROTEIN KINASE"/>
    <property type="match status" value="1"/>
</dbReference>
<accession>A0AAP5M9E3</accession>
<evidence type="ECO:0000313" key="13">
    <source>
        <dbReference type="Proteomes" id="UP000667802"/>
    </source>
</evidence>